<feature type="domain" description="Glycosyl transferase family 1" evidence="4">
    <location>
        <begin position="198"/>
        <end position="348"/>
    </location>
</feature>
<keyword evidence="2" id="KW-0328">Glycosyltransferase</keyword>
<dbReference type="PANTHER" id="PTHR45947">
    <property type="entry name" value="SULFOQUINOVOSYL TRANSFERASE SQD2"/>
    <property type="match status" value="1"/>
</dbReference>
<organism evidence="6 7">
    <name type="scientific">Austwickia chelonae NBRC 105200</name>
    <dbReference type="NCBI Taxonomy" id="1184607"/>
    <lineage>
        <taxon>Bacteria</taxon>
        <taxon>Bacillati</taxon>
        <taxon>Actinomycetota</taxon>
        <taxon>Actinomycetes</taxon>
        <taxon>Micrococcales</taxon>
        <taxon>Dermatophilaceae</taxon>
        <taxon>Austwickia</taxon>
    </lineage>
</organism>
<keyword evidence="3 6" id="KW-0808">Transferase</keyword>
<gene>
    <name evidence="6" type="ORF">AUCHE_08_03890</name>
</gene>
<dbReference type="GO" id="GO:1901137">
    <property type="term" value="P:carbohydrate derivative biosynthetic process"/>
    <property type="evidence" value="ECO:0007669"/>
    <property type="project" value="UniProtKB-ARBA"/>
</dbReference>
<evidence type="ECO:0000259" key="4">
    <source>
        <dbReference type="Pfam" id="PF00534"/>
    </source>
</evidence>
<dbReference type="InterPro" id="IPR001296">
    <property type="entry name" value="Glyco_trans_1"/>
</dbReference>
<comment type="caution">
    <text evidence="6">The sequence shown here is derived from an EMBL/GenBank/DDBJ whole genome shotgun (WGS) entry which is preliminary data.</text>
</comment>
<evidence type="ECO:0000256" key="3">
    <source>
        <dbReference type="ARBA" id="ARBA00022679"/>
    </source>
</evidence>
<feature type="domain" description="Glycosyltransferase subfamily 4-like N-terminal" evidence="5">
    <location>
        <begin position="25"/>
        <end position="187"/>
    </location>
</feature>
<dbReference type="Gene3D" id="3.40.50.2000">
    <property type="entry name" value="Glycogen Phosphorylase B"/>
    <property type="match status" value="2"/>
</dbReference>
<keyword evidence="7" id="KW-1185">Reference proteome</keyword>
<dbReference type="SUPFAM" id="SSF53756">
    <property type="entry name" value="UDP-Glycosyltransferase/glycogen phosphorylase"/>
    <property type="match status" value="1"/>
</dbReference>
<dbReference type="Pfam" id="PF13439">
    <property type="entry name" value="Glyco_transf_4"/>
    <property type="match status" value="1"/>
</dbReference>
<dbReference type="RefSeq" id="WP_006502898.1">
    <property type="nucleotide sequence ID" value="NZ_BAGZ01000008.1"/>
</dbReference>
<evidence type="ECO:0000256" key="1">
    <source>
        <dbReference type="ARBA" id="ARBA00021292"/>
    </source>
</evidence>
<dbReference type="STRING" id="100225.SAMN05421595_0665"/>
<evidence type="ECO:0000313" key="7">
    <source>
        <dbReference type="Proteomes" id="UP000008495"/>
    </source>
</evidence>
<dbReference type="eggNOG" id="COG0438">
    <property type="taxonomic scope" value="Bacteria"/>
</dbReference>
<dbReference type="Proteomes" id="UP000008495">
    <property type="component" value="Unassembled WGS sequence"/>
</dbReference>
<dbReference type="EMBL" id="BAGZ01000008">
    <property type="protein sequence ID" value="GAB78144.1"/>
    <property type="molecule type" value="Genomic_DNA"/>
</dbReference>
<dbReference type="GO" id="GO:0016757">
    <property type="term" value="F:glycosyltransferase activity"/>
    <property type="evidence" value="ECO:0007669"/>
    <property type="project" value="UniProtKB-KW"/>
</dbReference>
<evidence type="ECO:0000313" key="6">
    <source>
        <dbReference type="EMBL" id="GAB78144.1"/>
    </source>
</evidence>
<dbReference type="AlphaFoldDB" id="K6VN49"/>
<proteinExistence type="predicted"/>
<evidence type="ECO:0000256" key="2">
    <source>
        <dbReference type="ARBA" id="ARBA00022676"/>
    </source>
</evidence>
<dbReference type="InterPro" id="IPR028098">
    <property type="entry name" value="Glyco_trans_4-like_N"/>
</dbReference>
<accession>K6VN49</accession>
<sequence length="374" mass="41166">MKILVLGRGVPDPRQPLLGIFEFQQAKALAAAGHQVVYGALDIRFVQHRRPWGVRHREVEGIPVVEVSLPLGRLQYRWGYRWVAASWELLYRTAVRAHGAPDLVHSHFIGWSAAAARMRHRHGYHLVVTEHTSGLMADQVEPTMLEGARIAYSGADAVITVSPGLQDRVAALTGRDSVYIPNLVDAENFTRLRWREHSPRRIVTVGNLIPRKRVDALIEALASSSLDDVRLSVIGRGPQREEWTAKAAQLGMADRVSFEGSLSHAEIAEHFASADLFALVSRAETFGVVLIEAMAAGLPVLSTRSGGPEGFVTEDTGVLTGHDVPQIAAGLEEAFRRGWDREAIRSYAVDHHSPQVIATRLSEVYEQVISGRTA</sequence>
<dbReference type="InterPro" id="IPR050194">
    <property type="entry name" value="Glycosyltransferase_grp1"/>
</dbReference>
<dbReference type="Pfam" id="PF00534">
    <property type="entry name" value="Glycos_transf_1"/>
    <property type="match status" value="1"/>
</dbReference>
<dbReference type="PANTHER" id="PTHR45947:SF3">
    <property type="entry name" value="SULFOQUINOVOSYL TRANSFERASE SQD2"/>
    <property type="match status" value="1"/>
</dbReference>
<evidence type="ECO:0000259" key="5">
    <source>
        <dbReference type="Pfam" id="PF13439"/>
    </source>
</evidence>
<reference evidence="6 7" key="1">
    <citation type="submission" date="2012-08" db="EMBL/GenBank/DDBJ databases">
        <title>Whole genome shotgun sequence of Austwickia chelonae NBRC 105200.</title>
        <authorList>
            <person name="Yoshida I."/>
            <person name="Hosoyama A."/>
            <person name="Tsuchikane K."/>
            <person name="Katsumata H."/>
            <person name="Ando Y."/>
            <person name="Ohji S."/>
            <person name="Hamada M."/>
            <person name="Tamura T."/>
            <person name="Yamazoe A."/>
            <person name="Yamazaki S."/>
            <person name="Fujita N."/>
        </authorList>
    </citation>
    <scope>NUCLEOTIDE SEQUENCE [LARGE SCALE GENOMIC DNA]</scope>
    <source>
        <strain evidence="6 7">NBRC 105200</strain>
    </source>
</reference>
<name>K6VN49_9MICO</name>
<protein>
    <recommendedName>
        <fullName evidence="1">D-inositol 3-phosphate glycosyltransferase</fullName>
    </recommendedName>
</protein>